<evidence type="ECO:0000313" key="1">
    <source>
        <dbReference type="EMBL" id="KAJ8029175.1"/>
    </source>
</evidence>
<name>A0A9Q1H1H9_HOLLE</name>
<accession>A0A9Q1H1H9</accession>
<keyword evidence="2" id="KW-1185">Reference proteome</keyword>
<evidence type="ECO:0000313" key="2">
    <source>
        <dbReference type="Proteomes" id="UP001152320"/>
    </source>
</evidence>
<dbReference type="Proteomes" id="UP001152320">
    <property type="component" value="Chromosome 14"/>
</dbReference>
<dbReference type="EMBL" id="JAIZAY010000014">
    <property type="protein sequence ID" value="KAJ8029175.1"/>
    <property type="molecule type" value="Genomic_DNA"/>
</dbReference>
<comment type="caution">
    <text evidence="1">The sequence shown here is derived from an EMBL/GenBank/DDBJ whole genome shotgun (WGS) entry which is preliminary data.</text>
</comment>
<sequence length="64" mass="7440">MSMDSHVRQVQPCYAYKMQSMGYCTLWLPARRMCITPAPTLTTLAIPTSMYTKEEYIFDTCYEA</sequence>
<dbReference type="AlphaFoldDB" id="A0A9Q1H1H9"/>
<proteinExistence type="predicted"/>
<gene>
    <name evidence="1" type="ORF">HOLleu_28510</name>
</gene>
<organism evidence="1 2">
    <name type="scientific">Holothuria leucospilota</name>
    <name type="common">Black long sea cucumber</name>
    <name type="synonym">Mertensiothuria leucospilota</name>
    <dbReference type="NCBI Taxonomy" id="206669"/>
    <lineage>
        <taxon>Eukaryota</taxon>
        <taxon>Metazoa</taxon>
        <taxon>Echinodermata</taxon>
        <taxon>Eleutherozoa</taxon>
        <taxon>Echinozoa</taxon>
        <taxon>Holothuroidea</taxon>
        <taxon>Aspidochirotacea</taxon>
        <taxon>Aspidochirotida</taxon>
        <taxon>Holothuriidae</taxon>
        <taxon>Holothuria</taxon>
    </lineage>
</organism>
<protein>
    <submittedName>
        <fullName evidence="1">Uncharacterized protein</fullName>
    </submittedName>
</protein>
<reference evidence="1" key="1">
    <citation type="submission" date="2021-10" db="EMBL/GenBank/DDBJ databases">
        <title>Tropical sea cucumber genome reveals ecological adaptation and Cuvierian tubules defense mechanism.</title>
        <authorList>
            <person name="Chen T."/>
        </authorList>
    </citation>
    <scope>NUCLEOTIDE SEQUENCE</scope>
    <source>
        <strain evidence="1">Nanhai2018</strain>
        <tissue evidence="1">Muscle</tissue>
    </source>
</reference>